<proteinExistence type="predicted"/>
<reference evidence="1" key="1">
    <citation type="journal article" date="2019" name="Sci. Rep.">
        <title>Draft genome of Tanacetum cinerariifolium, the natural source of mosquito coil.</title>
        <authorList>
            <person name="Yamashiro T."/>
            <person name="Shiraishi A."/>
            <person name="Satake H."/>
            <person name="Nakayama K."/>
        </authorList>
    </citation>
    <scope>NUCLEOTIDE SEQUENCE</scope>
</reference>
<dbReference type="AlphaFoldDB" id="A0A699XMA1"/>
<gene>
    <name evidence="1" type="ORF">Tci_931409</name>
</gene>
<accession>A0A699XMA1</accession>
<feature type="non-terminal residue" evidence="1">
    <location>
        <position position="60"/>
    </location>
</feature>
<protein>
    <submittedName>
        <fullName evidence="1">Uncharacterized protein</fullName>
    </submittedName>
</protein>
<evidence type="ECO:0000313" key="1">
    <source>
        <dbReference type="EMBL" id="GFD59440.1"/>
    </source>
</evidence>
<comment type="caution">
    <text evidence="1">The sequence shown here is derived from an EMBL/GenBank/DDBJ whole genome shotgun (WGS) entry which is preliminary data.</text>
</comment>
<sequence length="60" mass="6582">MKAVPTITWKPWNPVEKKKHDPYTPSAIVKSASMYSSPCSAVNITARRIVSAAPTIAARR</sequence>
<dbReference type="EMBL" id="BKCJ011864999">
    <property type="protein sequence ID" value="GFD59440.1"/>
    <property type="molecule type" value="Genomic_DNA"/>
</dbReference>
<organism evidence="1">
    <name type="scientific">Tanacetum cinerariifolium</name>
    <name type="common">Dalmatian daisy</name>
    <name type="synonym">Chrysanthemum cinerariifolium</name>
    <dbReference type="NCBI Taxonomy" id="118510"/>
    <lineage>
        <taxon>Eukaryota</taxon>
        <taxon>Viridiplantae</taxon>
        <taxon>Streptophyta</taxon>
        <taxon>Embryophyta</taxon>
        <taxon>Tracheophyta</taxon>
        <taxon>Spermatophyta</taxon>
        <taxon>Magnoliopsida</taxon>
        <taxon>eudicotyledons</taxon>
        <taxon>Gunneridae</taxon>
        <taxon>Pentapetalae</taxon>
        <taxon>asterids</taxon>
        <taxon>campanulids</taxon>
        <taxon>Asterales</taxon>
        <taxon>Asteraceae</taxon>
        <taxon>Asteroideae</taxon>
        <taxon>Anthemideae</taxon>
        <taxon>Anthemidinae</taxon>
        <taxon>Tanacetum</taxon>
    </lineage>
</organism>
<name>A0A699XMA1_TANCI</name>